<dbReference type="Proteomes" id="UP000306808">
    <property type="component" value="Unassembled WGS sequence"/>
</dbReference>
<dbReference type="EMBL" id="SUME01000001">
    <property type="protein sequence ID" value="TJZ63523.1"/>
    <property type="molecule type" value="Genomic_DNA"/>
</dbReference>
<protein>
    <submittedName>
        <fullName evidence="1">Uncharacterized protein</fullName>
    </submittedName>
</protein>
<name>A0A4U0P7R6_9SPHI</name>
<evidence type="ECO:0000313" key="1">
    <source>
        <dbReference type="EMBL" id="TJZ63523.1"/>
    </source>
</evidence>
<dbReference type="AlphaFoldDB" id="A0A4U0P7R6"/>
<keyword evidence="2" id="KW-1185">Reference proteome</keyword>
<organism evidence="1 2">
    <name type="scientific">Sphingobacterium olei</name>
    <dbReference type="NCBI Taxonomy" id="2571155"/>
    <lineage>
        <taxon>Bacteria</taxon>
        <taxon>Pseudomonadati</taxon>
        <taxon>Bacteroidota</taxon>
        <taxon>Sphingobacteriia</taxon>
        <taxon>Sphingobacteriales</taxon>
        <taxon>Sphingobacteriaceae</taxon>
        <taxon>Sphingobacterium</taxon>
    </lineage>
</organism>
<accession>A0A4U0P7R6</accession>
<comment type="caution">
    <text evidence="1">The sequence shown here is derived from an EMBL/GenBank/DDBJ whole genome shotgun (WGS) entry which is preliminary data.</text>
</comment>
<dbReference type="RefSeq" id="WP_136900068.1">
    <property type="nucleotide sequence ID" value="NZ_SUME01000001.1"/>
</dbReference>
<reference evidence="1 2" key="1">
    <citation type="submission" date="2019-04" db="EMBL/GenBank/DDBJ databases">
        <title>Sphingobacterium olei sp. nov., isolated from oil-contaminated soil.</title>
        <authorList>
            <person name="Liu B."/>
        </authorList>
    </citation>
    <scope>NUCLEOTIDE SEQUENCE [LARGE SCALE GENOMIC DNA]</scope>
    <source>
        <strain evidence="1 2">HAL-9</strain>
    </source>
</reference>
<gene>
    <name evidence="1" type="ORF">FAZ15_04390</name>
</gene>
<sequence length="168" mass="19200">MKVLRYVIIVICLFFVGEIHAQEVKVSSIEDMMKSIDEQSRKSLDNLLNGATSKLILSENRDPVFVWSEEGATKVVKIEDESTFSVLENIKLAQSLSTAEVLVFSWDIRKPISLSNNKLSLFKKLKYIVIKTHDELNETVLKEALKDILPYLEVNKVQVLFDELEQPS</sequence>
<evidence type="ECO:0000313" key="2">
    <source>
        <dbReference type="Proteomes" id="UP000306808"/>
    </source>
</evidence>
<dbReference type="OrthoDB" id="797510at2"/>
<proteinExistence type="predicted"/>